<sequence length="347" mass="37052">MARDHARIYCTIWDDDDFLSLSTLAKLVYIHLLSQKKLSYAGLLDLAAKRWARAHPDHDVAEVRAALAELAAARMILVDHDTEEVLIRTLIRNDGIAKQPQVLAAALRQAYAIESPILRAALAAELRRLPMEVCGSAPSIIAASLERGDTVPPIEIKPARRRQARAAGEDVDQVAADTADPAMDPSADPAGKGSARPLGEGGRGKGESSRLTLRSSSRRTRAKPRDRELAARLVAEHIPAQPRRVSDRLTAEAAALLAEGIAPDRVGAGLRRWSQRRVGAGLLPELVGEAMRTAAPAGAAGNPLVAALELARRVAHEDQDDSELGRILRTADDDTALAALLSMGAAA</sequence>
<protein>
    <submittedName>
        <fullName evidence="2">Uncharacterized protein</fullName>
    </submittedName>
</protein>
<dbReference type="OrthoDB" id="3667154at2"/>
<organism evidence="2 3">
    <name type="scientific">Actinokineospora cianjurensis</name>
    <dbReference type="NCBI Taxonomy" id="585224"/>
    <lineage>
        <taxon>Bacteria</taxon>
        <taxon>Bacillati</taxon>
        <taxon>Actinomycetota</taxon>
        <taxon>Actinomycetes</taxon>
        <taxon>Pseudonocardiales</taxon>
        <taxon>Pseudonocardiaceae</taxon>
        <taxon>Actinokineospora</taxon>
    </lineage>
</organism>
<dbReference type="AlphaFoldDB" id="A0A421AYB0"/>
<evidence type="ECO:0000256" key="1">
    <source>
        <dbReference type="SAM" id="MobiDB-lite"/>
    </source>
</evidence>
<accession>A0A421AYB0</accession>
<feature type="region of interest" description="Disordered" evidence="1">
    <location>
        <begin position="152"/>
        <end position="227"/>
    </location>
</feature>
<name>A0A421AYB0_9PSEU</name>
<evidence type="ECO:0000313" key="2">
    <source>
        <dbReference type="EMBL" id="RLK54847.1"/>
    </source>
</evidence>
<reference evidence="2 3" key="1">
    <citation type="submission" date="2018-10" db="EMBL/GenBank/DDBJ databases">
        <title>Genomic Encyclopedia of Archaeal and Bacterial Type Strains, Phase II (KMG-II): from individual species to whole genera.</title>
        <authorList>
            <person name="Goeker M."/>
        </authorList>
    </citation>
    <scope>NUCLEOTIDE SEQUENCE [LARGE SCALE GENOMIC DNA]</scope>
    <source>
        <strain evidence="2 3">DSM 45657</strain>
    </source>
</reference>
<keyword evidence="3" id="KW-1185">Reference proteome</keyword>
<dbReference type="EMBL" id="RCDD01000005">
    <property type="protein sequence ID" value="RLK54847.1"/>
    <property type="molecule type" value="Genomic_DNA"/>
</dbReference>
<evidence type="ECO:0000313" key="3">
    <source>
        <dbReference type="Proteomes" id="UP000282454"/>
    </source>
</evidence>
<dbReference type="Proteomes" id="UP000282454">
    <property type="component" value="Unassembled WGS sequence"/>
</dbReference>
<gene>
    <name evidence="2" type="ORF">CLV68_5236</name>
</gene>
<comment type="caution">
    <text evidence="2">The sequence shown here is derived from an EMBL/GenBank/DDBJ whole genome shotgun (WGS) entry which is preliminary data.</text>
</comment>
<proteinExistence type="predicted"/>
<dbReference type="RefSeq" id="WP_121393508.1">
    <property type="nucleotide sequence ID" value="NZ_RCDD01000005.1"/>
</dbReference>
<feature type="compositionally biased region" description="Low complexity" evidence="1">
    <location>
        <begin position="175"/>
        <end position="190"/>
    </location>
</feature>